<evidence type="ECO:0000313" key="2">
    <source>
        <dbReference type="EMBL" id="HAS6679969.1"/>
    </source>
</evidence>
<evidence type="ECO:0000256" key="1">
    <source>
        <dbReference type="SAM" id="Phobius"/>
    </source>
</evidence>
<accession>A0A2S1M8Z8</accession>
<reference evidence="4 5" key="3">
    <citation type="submission" date="2019-08" db="EMBL/GenBank/DDBJ databases">
        <title>Emerging of two pre-pandemic pathogenic O4:KUT lineages of Vibrio parahaemolyticus in coastal eastern China.</title>
        <authorList>
            <person name="Yu H."/>
        </authorList>
    </citation>
    <scope>NUCLEOTIDE SEQUENCE [LARGE SCALE GENOMIC DNA]</scope>
    <source>
        <strain evidence="4 5">HZ17-383</strain>
    </source>
</reference>
<reference evidence="2" key="4">
    <citation type="submission" date="2019-12" db="EMBL/GenBank/DDBJ databases">
        <authorList>
            <consortium name="NCBI Pathogen Detection Project"/>
        </authorList>
    </citation>
    <scope>NUCLEOTIDE SEQUENCE</scope>
    <source>
        <strain evidence="2">1930</strain>
    </source>
</reference>
<keyword evidence="1" id="KW-0812">Transmembrane</keyword>
<feature type="transmembrane region" description="Helical" evidence="1">
    <location>
        <begin position="6"/>
        <end position="27"/>
    </location>
</feature>
<gene>
    <name evidence="3" type="ORF">EHC69_09870</name>
    <name evidence="4" type="ORF">FVP01_10005</name>
    <name evidence="2" type="ORF">I7278_24625</name>
</gene>
<dbReference type="AlphaFoldDB" id="A0A2S1M8Z8"/>
<protein>
    <submittedName>
        <fullName evidence="2">Uncharacterized protein</fullName>
    </submittedName>
</protein>
<name>A0A2S1M8Z8_VIBPH</name>
<organism evidence="2">
    <name type="scientific">Vibrio parahaemolyticus</name>
    <dbReference type="NCBI Taxonomy" id="670"/>
    <lineage>
        <taxon>Bacteria</taxon>
        <taxon>Pseudomonadati</taxon>
        <taxon>Pseudomonadota</taxon>
        <taxon>Gammaproteobacteria</taxon>
        <taxon>Vibrionales</taxon>
        <taxon>Vibrionaceae</taxon>
        <taxon>Vibrio</taxon>
    </lineage>
</organism>
<evidence type="ECO:0000313" key="5">
    <source>
        <dbReference type="Proteomes" id="UP000321504"/>
    </source>
</evidence>
<reference evidence="3 6" key="2">
    <citation type="submission" date="2018-12" db="EMBL/GenBank/DDBJ databases">
        <title>Genomic insights into the evolutionary origins and pathogenicity of five Vibrio parahaemolyticus strains isolated from the shrimp with acute hepatopancreatic necrosis disease (AHPND).</title>
        <authorList>
            <person name="Yang Q."/>
            <person name="Dong X."/>
            <person name="Xie G."/>
            <person name="Fu S."/>
            <person name="Zou P."/>
            <person name="Sun J."/>
            <person name="Wang Y."/>
            <person name="Huang J."/>
        </authorList>
    </citation>
    <scope>NUCLEOTIDE SEQUENCE [LARGE SCALE GENOMIC DNA]</scope>
    <source>
        <strain evidence="3 6">20160303005-1</strain>
    </source>
</reference>
<proteinExistence type="predicted"/>
<evidence type="ECO:0000313" key="6">
    <source>
        <dbReference type="Proteomes" id="UP000464718"/>
    </source>
</evidence>
<dbReference type="Proteomes" id="UP000464718">
    <property type="component" value="Chromosome i"/>
</dbReference>
<reference evidence="2" key="1">
    <citation type="journal article" date="2018" name="Genome Biol.">
        <title>SKESA: strategic k-mer extension for scrupulous assemblies.</title>
        <authorList>
            <person name="Souvorov A."/>
            <person name="Agarwala R."/>
            <person name="Lipman D.J."/>
        </authorList>
    </citation>
    <scope>NUCLEOTIDE SEQUENCE</scope>
    <source>
        <strain evidence="2">1930</strain>
    </source>
</reference>
<dbReference type="EMBL" id="DACQKT010000021">
    <property type="protein sequence ID" value="HAS6679969.1"/>
    <property type="molecule type" value="Genomic_DNA"/>
</dbReference>
<keyword evidence="1" id="KW-1133">Transmembrane helix</keyword>
<dbReference type="Proteomes" id="UP000856022">
    <property type="component" value="Unassembled WGS sequence"/>
</dbReference>
<evidence type="ECO:0000313" key="4">
    <source>
        <dbReference type="EMBL" id="TXN16287.1"/>
    </source>
</evidence>
<keyword evidence="1" id="KW-0472">Membrane</keyword>
<dbReference type="EMBL" id="CP034298">
    <property type="protein sequence ID" value="QHH09656.1"/>
    <property type="molecule type" value="Genomic_DNA"/>
</dbReference>
<evidence type="ECO:0000313" key="3">
    <source>
        <dbReference type="EMBL" id="QHH09656.1"/>
    </source>
</evidence>
<dbReference type="EMBL" id="VRMQ01000002">
    <property type="protein sequence ID" value="TXN16287.1"/>
    <property type="molecule type" value="Genomic_DNA"/>
</dbReference>
<dbReference type="Proteomes" id="UP000321504">
    <property type="component" value="Unassembled WGS sequence"/>
</dbReference>
<sequence length="36" mass="4275">MPFPYYLIGVAIFCYQCFEITLAKVTFRIDIHFNLS</sequence>